<sequence length="138" mass="16595">MKHSYLLFFVLLIFNCSPDPKTFIEYIDGYWEIDQVILHNGIKKDYNYNDTIDYFEISDSLIGFRKKLKPNFVGTFETSKDVENIKVIFENDSLNLYYSTPFSQWKETILFVTNEQLKIINQNKDVYLYKRYQPLNLE</sequence>
<comment type="caution">
    <text evidence="1">The sequence shown here is derived from an EMBL/GenBank/DDBJ whole genome shotgun (WGS) entry which is preliminary data.</text>
</comment>
<gene>
    <name evidence="1" type="ORF">ACFS5M_11375</name>
</gene>
<evidence type="ECO:0000313" key="2">
    <source>
        <dbReference type="Proteomes" id="UP001597533"/>
    </source>
</evidence>
<keyword evidence="2" id="KW-1185">Reference proteome</keyword>
<evidence type="ECO:0000313" key="1">
    <source>
        <dbReference type="EMBL" id="MFD2824272.1"/>
    </source>
</evidence>
<organism evidence="1 2">
    <name type="scientific">Lacinutrix iliipiscaria</name>
    <dbReference type="NCBI Taxonomy" id="1230532"/>
    <lineage>
        <taxon>Bacteria</taxon>
        <taxon>Pseudomonadati</taxon>
        <taxon>Bacteroidota</taxon>
        <taxon>Flavobacteriia</taxon>
        <taxon>Flavobacteriales</taxon>
        <taxon>Flavobacteriaceae</taxon>
        <taxon>Lacinutrix</taxon>
    </lineage>
</organism>
<name>A0ABW5WQU9_9FLAO</name>
<dbReference type="Proteomes" id="UP001597533">
    <property type="component" value="Unassembled WGS sequence"/>
</dbReference>
<dbReference type="RefSeq" id="WP_183488472.1">
    <property type="nucleotide sequence ID" value="NZ_JBHUOV010000007.1"/>
</dbReference>
<accession>A0ABW5WQU9</accession>
<reference evidence="2" key="1">
    <citation type="journal article" date="2019" name="Int. J. Syst. Evol. Microbiol.">
        <title>The Global Catalogue of Microorganisms (GCM) 10K type strain sequencing project: providing services to taxonomists for standard genome sequencing and annotation.</title>
        <authorList>
            <consortium name="The Broad Institute Genomics Platform"/>
            <consortium name="The Broad Institute Genome Sequencing Center for Infectious Disease"/>
            <person name="Wu L."/>
            <person name="Ma J."/>
        </authorList>
    </citation>
    <scope>NUCLEOTIDE SEQUENCE [LARGE SCALE GENOMIC DNA]</scope>
    <source>
        <strain evidence="2">KCTC 32141</strain>
    </source>
</reference>
<dbReference type="EMBL" id="JBHUOV010000007">
    <property type="protein sequence ID" value="MFD2824272.1"/>
    <property type="molecule type" value="Genomic_DNA"/>
</dbReference>
<proteinExistence type="predicted"/>
<protein>
    <recommendedName>
        <fullName evidence="3">Lipocalin-like domain-containing protein</fullName>
    </recommendedName>
</protein>
<evidence type="ECO:0008006" key="3">
    <source>
        <dbReference type="Google" id="ProtNLM"/>
    </source>
</evidence>